<dbReference type="Pfam" id="PF04932">
    <property type="entry name" value="Wzy_C"/>
    <property type="match status" value="1"/>
</dbReference>
<evidence type="ECO:0000259" key="6">
    <source>
        <dbReference type="Pfam" id="PF04932"/>
    </source>
</evidence>
<comment type="caution">
    <text evidence="7">The sequence shown here is derived from an EMBL/GenBank/DDBJ whole genome shotgun (WGS) entry which is preliminary data.</text>
</comment>
<reference evidence="8" key="2">
    <citation type="submission" date="2016-02" db="EMBL/GenBank/DDBJ databases">
        <title>Draft genome sequence of five rapidly growing Mycobacterium species.</title>
        <authorList>
            <person name="Katahira K."/>
            <person name="Gotou Y."/>
            <person name="Iida K."/>
            <person name="Ogura Y."/>
            <person name="Hayashi T."/>
        </authorList>
    </citation>
    <scope>NUCLEOTIDE SEQUENCE [LARGE SCALE GENOMIC DNA]</scope>
    <source>
        <strain evidence="8">JCM15298</strain>
    </source>
</reference>
<keyword evidence="3 5" id="KW-1133">Transmembrane helix</keyword>
<dbReference type="InterPro" id="IPR007016">
    <property type="entry name" value="O-antigen_ligase-rel_domated"/>
</dbReference>
<evidence type="ECO:0000256" key="2">
    <source>
        <dbReference type="ARBA" id="ARBA00022692"/>
    </source>
</evidence>
<feature type="transmembrane region" description="Helical" evidence="5">
    <location>
        <begin position="266"/>
        <end position="283"/>
    </location>
</feature>
<feature type="transmembrane region" description="Helical" evidence="5">
    <location>
        <begin position="221"/>
        <end position="254"/>
    </location>
</feature>
<feature type="transmembrane region" description="Helical" evidence="5">
    <location>
        <begin position="116"/>
        <end position="136"/>
    </location>
</feature>
<dbReference type="RefSeq" id="WP_062655097.1">
    <property type="nucleotide sequence ID" value="NZ_BCSY01000021.1"/>
</dbReference>
<feature type="transmembrane region" description="Helical" evidence="5">
    <location>
        <begin position="61"/>
        <end position="81"/>
    </location>
</feature>
<reference evidence="8" key="1">
    <citation type="journal article" date="2016" name="Genome Announc.">
        <title>Draft Genome Sequences of Five Rapidly Growing Mycobacterium Species, M. thermoresistibile, M. fortuitum subsp. acetamidolyticum, M. canariasense, M. brisbanense, and M. novocastrense.</title>
        <authorList>
            <person name="Katahira K."/>
            <person name="Ogura Y."/>
            <person name="Gotoh Y."/>
            <person name="Hayashi T."/>
        </authorList>
    </citation>
    <scope>NUCLEOTIDE SEQUENCE [LARGE SCALE GENOMIC DNA]</scope>
    <source>
        <strain evidence="8">JCM15298</strain>
    </source>
</reference>
<dbReference type="STRING" id="228230.RMCC_0672"/>
<keyword evidence="8" id="KW-1185">Reference proteome</keyword>
<feature type="transmembrane region" description="Helical" evidence="5">
    <location>
        <begin position="28"/>
        <end position="49"/>
    </location>
</feature>
<dbReference type="OrthoDB" id="3373353at2"/>
<dbReference type="EMBL" id="BCSY01000021">
    <property type="protein sequence ID" value="GAS93706.1"/>
    <property type="molecule type" value="Genomic_DNA"/>
</dbReference>
<evidence type="ECO:0000256" key="5">
    <source>
        <dbReference type="SAM" id="Phobius"/>
    </source>
</evidence>
<name>A0A100W952_MYCCR</name>
<comment type="subcellular location">
    <subcellularLocation>
        <location evidence="1">Membrane</location>
        <topology evidence="1">Multi-pass membrane protein</topology>
    </subcellularLocation>
</comment>
<proteinExistence type="predicted"/>
<evidence type="ECO:0000256" key="4">
    <source>
        <dbReference type="ARBA" id="ARBA00023136"/>
    </source>
</evidence>
<organism evidence="7 8">
    <name type="scientific">Mycolicibacterium canariasense</name>
    <name type="common">Mycobacterium canariasense</name>
    <dbReference type="NCBI Taxonomy" id="228230"/>
    <lineage>
        <taxon>Bacteria</taxon>
        <taxon>Bacillati</taxon>
        <taxon>Actinomycetota</taxon>
        <taxon>Actinomycetes</taxon>
        <taxon>Mycobacteriales</taxon>
        <taxon>Mycobacteriaceae</taxon>
        <taxon>Mycolicibacterium</taxon>
    </lineage>
</organism>
<keyword evidence="2 5" id="KW-0812">Transmembrane</keyword>
<feature type="transmembrane region" description="Helical" evidence="5">
    <location>
        <begin position="188"/>
        <end position="209"/>
    </location>
</feature>
<evidence type="ECO:0000256" key="3">
    <source>
        <dbReference type="ARBA" id="ARBA00022989"/>
    </source>
</evidence>
<dbReference type="AlphaFoldDB" id="A0A100W952"/>
<feature type="transmembrane region" description="Helical" evidence="5">
    <location>
        <begin position="377"/>
        <end position="400"/>
    </location>
</feature>
<dbReference type="Proteomes" id="UP000069443">
    <property type="component" value="Unassembled WGS sequence"/>
</dbReference>
<feature type="transmembrane region" description="Helical" evidence="5">
    <location>
        <begin position="340"/>
        <end position="365"/>
    </location>
</feature>
<feature type="transmembrane region" description="Helical" evidence="5">
    <location>
        <begin position="148"/>
        <end position="168"/>
    </location>
</feature>
<keyword evidence="4 5" id="KW-0472">Membrane</keyword>
<dbReference type="GO" id="GO:0016020">
    <property type="term" value="C:membrane"/>
    <property type="evidence" value="ECO:0007669"/>
    <property type="project" value="UniProtKB-SubCell"/>
</dbReference>
<feature type="transmembrane region" description="Helical" evidence="5">
    <location>
        <begin position="406"/>
        <end position="426"/>
    </location>
</feature>
<evidence type="ECO:0000256" key="1">
    <source>
        <dbReference type="ARBA" id="ARBA00004141"/>
    </source>
</evidence>
<gene>
    <name evidence="7" type="ORF">RMCC_0672</name>
</gene>
<dbReference type="PANTHER" id="PTHR37422">
    <property type="entry name" value="TEICHURONIC ACID BIOSYNTHESIS PROTEIN TUAE"/>
    <property type="match status" value="1"/>
</dbReference>
<accession>A0A100W952</accession>
<dbReference type="PANTHER" id="PTHR37422:SF13">
    <property type="entry name" value="LIPOPOLYSACCHARIDE BIOSYNTHESIS PROTEIN PA4999-RELATED"/>
    <property type="match status" value="1"/>
</dbReference>
<sequence length="443" mass="46547">MTVVYVLAVVFALLIVRGLQRTSEESSAMTLVFIAATCYLAPAYIVYLGDVYKHVDIASSSVGVTSVMVAVATALLINVAGRLRAPGGVLLAPAAIWLLVGTWLSWGRSDEHDAGLAHLGVGFGAWLVGASCAYAIRADPRVRERAAMYLTGLLAIQALVVVGQALGFDINPMSAQELALLEGRYNGLLNHPGQLANATLIIFVLILGLRDSMASWRSGRTALLFTLVMGICIAAGSRAQILGAIALLLGWALFAFGQRAPRGRRFGAVGIAVLGLVASYPVLQKRFSEDPTGGGRGILQEIGLQAVMEHPWVGVGPNSYVSVIGLSDALTASGVPVHNAFLISAAELGIVGAIALWLPVLWTFARGFRLRKEGGSGRAPAVAATAFFVPFLISTFTGWGLLSDPLYGLLMLVMGAIYALTFPATATEEASKPALPSHVQARP</sequence>
<feature type="transmembrane region" description="Helical" evidence="5">
    <location>
        <begin position="87"/>
        <end position="104"/>
    </location>
</feature>
<dbReference type="InterPro" id="IPR051533">
    <property type="entry name" value="WaaL-like"/>
</dbReference>
<evidence type="ECO:0000313" key="8">
    <source>
        <dbReference type="Proteomes" id="UP000069443"/>
    </source>
</evidence>
<evidence type="ECO:0000313" key="7">
    <source>
        <dbReference type="EMBL" id="GAS93706.1"/>
    </source>
</evidence>
<protein>
    <submittedName>
        <fullName evidence="7">Putative tolB like transporter</fullName>
    </submittedName>
</protein>
<feature type="domain" description="O-antigen ligase-related" evidence="6">
    <location>
        <begin position="225"/>
        <end position="356"/>
    </location>
</feature>